<evidence type="ECO:0000313" key="3">
    <source>
        <dbReference type="Proteomes" id="UP001431449"/>
    </source>
</evidence>
<dbReference type="RefSeq" id="WP_248206304.1">
    <property type="nucleotide sequence ID" value="NZ_JALNMH010000003.1"/>
</dbReference>
<dbReference type="Proteomes" id="UP001431449">
    <property type="component" value="Unassembled WGS sequence"/>
</dbReference>
<dbReference type="SUPFAM" id="SSF53850">
    <property type="entry name" value="Periplasmic binding protein-like II"/>
    <property type="match status" value="1"/>
</dbReference>
<feature type="chain" id="PRO_5046706105" description="PBP superfamily domain-containing protein" evidence="1">
    <location>
        <begin position="19"/>
        <end position="156"/>
    </location>
</feature>
<evidence type="ECO:0000256" key="1">
    <source>
        <dbReference type="SAM" id="SignalP"/>
    </source>
</evidence>
<reference evidence="2" key="1">
    <citation type="submission" date="2022-04" db="EMBL/GenBank/DDBJ databases">
        <title>Lysobacter sp. CAU 1642 isolated from sea sand.</title>
        <authorList>
            <person name="Kim W."/>
        </authorList>
    </citation>
    <scope>NUCLEOTIDE SEQUENCE</scope>
    <source>
        <strain evidence="2">CAU 1642</strain>
    </source>
</reference>
<accession>A0ABT0GF45</accession>
<keyword evidence="1" id="KW-0732">Signal</keyword>
<evidence type="ECO:0008006" key="4">
    <source>
        <dbReference type="Google" id="ProtNLM"/>
    </source>
</evidence>
<sequence>MIRALLVTGLLAVTLVHATPAARASGETPHPVVILHPGVATTPGSTELRAIFSMRLRRWPDGSPVRVFTLPDSHPTHRKFAEGSLRILPHLLRRSWDRLVFSGTGEAPIEVRDEAEMLRLVASTPGAIGYLSEQPPTEEVRSIPLGPAVNAGGNVQ</sequence>
<proteinExistence type="predicted"/>
<protein>
    <recommendedName>
        <fullName evidence="4">PBP superfamily domain-containing protein</fullName>
    </recommendedName>
</protein>
<organism evidence="2 3">
    <name type="scientific">Pseudomarimonas salicorniae</name>
    <dbReference type="NCBI Taxonomy" id="2933270"/>
    <lineage>
        <taxon>Bacteria</taxon>
        <taxon>Pseudomonadati</taxon>
        <taxon>Pseudomonadota</taxon>
        <taxon>Gammaproteobacteria</taxon>
        <taxon>Lysobacterales</taxon>
        <taxon>Lysobacteraceae</taxon>
        <taxon>Pseudomarimonas</taxon>
    </lineage>
</organism>
<dbReference type="EMBL" id="JALNMH010000003">
    <property type="protein sequence ID" value="MCK7593161.1"/>
    <property type="molecule type" value="Genomic_DNA"/>
</dbReference>
<evidence type="ECO:0000313" key="2">
    <source>
        <dbReference type="EMBL" id="MCK7593161.1"/>
    </source>
</evidence>
<comment type="caution">
    <text evidence="2">The sequence shown here is derived from an EMBL/GenBank/DDBJ whole genome shotgun (WGS) entry which is preliminary data.</text>
</comment>
<gene>
    <name evidence="2" type="ORF">M0G41_05695</name>
</gene>
<name>A0ABT0GF45_9GAMM</name>
<dbReference type="Gene3D" id="3.40.190.10">
    <property type="entry name" value="Periplasmic binding protein-like II"/>
    <property type="match status" value="1"/>
</dbReference>
<keyword evidence="3" id="KW-1185">Reference proteome</keyword>
<feature type="signal peptide" evidence="1">
    <location>
        <begin position="1"/>
        <end position="18"/>
    </location>
</feature>